<dbReference type="EMBL" id="JAVHJO010000019">
    <property type="protein sequence ID" value="KAK6523132.1"/>
    <property type="molecule type" value="Genomic_DNA"/>
</dbReference>
<evidence type="ECO:0000313" key="2">
    <source>
        <dbReference type="Proteomes" id="UP001365542"/>
    </source>
</evidence>
<reference evidence="1 2" key="1">
    <citation type="submission" date="2019-10" db="EMBL/GenBank/DDBJ databases">
        <authorList>
            <person name="Palmer J.M."/>
        </authorList>
    </citation>
    <scope>NUCLEOTIDE SEQUENCE [LARGE SCALE GENOMIC DNA]</scope>
    <source>
        <strain evidence="1 2">TWF694</strain>
    </source>
</reference>
<keyword evidence="2" id="KW-1185">Reference proteome</keyword>
<organism evidence="1 2">
    <name type="scientific">Orbilia ellipsospora</name>
    <dbReference type="NCBI Taxonomy" id="2528407"/>
    <lineage>
        <taxon>Eukaryota</taxon>
        <taxon>Fungi</taxon>
        <taxon>Dikarya</taxon>
        <taxon>Ascomycota</taxon>
        <taxon>Pezizomycotina</taxon>
        <taxon>Orbiliomycetes</taxon>
        <taxon>Orbiliales</taxon>
        <taxon>Orbiliaceae</taxon>
        <taxon>Orbilia</taxon>
    </lineage>
</organism>
<protein>
    <submittedName>
        <fullName evidence="1">Uncharacterized protein</fullName>
    </submittedName>
</protein>
<sequence>MAKLYARTIMVSSNLYKDHSIAMVANWEFEVTAIRYILDEQHERFWLQSIRRLNIYS</sequence>
<proteinExistence type="predicted"/>
<dbReference type="Proteomes" id="UP001365542">
    <property type="component" value="Unassembled WGS sequence"/>
</dbReference>
<gene>
    <name evidence="1" type="ORF">TWF694_006027</name>
</gene>
<name>A0AAV9WQZ4_9PEZI</name>
<evidence type="ECO:0000313" key="1">
    <source>
        <dbReference type="EMBL" id="KAK6523132.1"/>
    </source>
</evidence>
<dbReference type="AlphaFoldDB" id="A0AAV9WQZ4"/>
<accession>A0AAV9WQZ4</accession>
<comment type="caution">
    <text evidence="1">The sequence shown here is derived from an EMBL/GenBank/DDBJ whole genome shotgun (WGS) entry which is preliminary data.</text>
</comment>